<dbReference type="PANTHER" id="PTHR43581:SF2">
    <property type="entry name" value="EXCINUCLEASE ATPASE SUBUNIT"/>
    <property type="match status" value="1"/>
</dbReference>
<sequence length="599" mass="68270">MSSDPILLDAIALGGYRSFGEIQRFEQFAKINLLIGQNNSGKSNVLTFLHKIAPYFSDMLNRGLSPSSVNELHLDRLDEHLPIRRNFCIGFTININKIKDTLHGFDKICPNGKYAVGSFEYNKLFGILIGKAKLDHSHIAWIDYDIKNWINYNTPKKIKYEDWYTAFNGLQNNDIGDIHHYIKAETVDTANREFAIRAIVEFLQPSAKEFTTKLIPAIRQVGKQGSTSDDFDGEGIIERLAKLQNPDVHRQQDKQKFEAINRFLQTVTDNTTALIEIPHERDSILVHMDGKTLPLQSLGTGIHEVIILAAAATILENHIICMEEPEIHLHPILQKKLVRYLTNNTSNQYFISTHSAALMDTPDAEIYHIRLQNGQSIVERVTSDRHRSAICEDLGYHPSDLLQANCVIWVEGPSDRIYLNYWLKSLVPHYIEGIHYSIMFYGGRLASHLSGLDIDEEMVKNFISLRRLNRRGVILIDSDRTKKSDSINETKRRLDEESGYAWITEGREIENYLPVEQIKSAITAIIPSATPLSKFGKYENVLSIRRQNGKKADAPKTEVARHIVSAYQNPDLSQLDLREQLDKLIQFILESNPGLKITI</sequence>
<dbReference type="Proteomes" id="UP000249396">
    <property type="component" value="Unassembled WGS sequence"/>
</dbReference>
<feature type="domain" description="Endonuclease GajA/Old nuclease/RecF-like AAA" evidence="1">
    <location>
        <begin position="15"/>
        <end position="357"/>
    </location>
</feature>
<reference evidence="2 3" key="1">
    <citation type="journal article" date="2018" name="Aquat. Microb. Ecol.">
        <title>Gammaproteobacterial methanotrophs dominate.</title>
        <authorList>
            <person name="Rissanen A.J."/>
            <person name="Saarenheimo J."/>
            <person name="Tiirola M."/>
            <person name="Peura S."/>
            <person name="Aalto S.L."/>
            <person name="Karvinen A."/>
            <person name="Nykanen H."/>
        </authorList>
    </citation>
    <scope>NUCLEOTIDE SEQUENCE [LARGE SCALE GENOMIC DNA]</scope>
    <source>
        <strain evidence="2">AMbin10</strain>
    </source>
</reference>
<dbReference type="InterPro" id="IPR051396">
    <property type="entry name" value="Bact_Antivir_Def_Nuclease"/>
</dbReference>
<dbReference type="AlphaFoldDB" id="A0A2W4QWY8"/>
<dbReference type="PANTHER" id="PTHR43581">
    <property type="entry name" value="ATP/GTP PHOSPHATASE"/>
    <property type="match status" value="1"/>
</dbReference>
<dbReference type="SUPFAM" id="SSF52540">
    <property type="entry name" value="P-loop containing nucleoside triphosphate hydrolases"/>
    <property type="match status" value="1"/>
</dbReference>
<evidence type="ECO:0000313" key="2">
    <source>
        <dbReference type="EMBL" id="PZN75783.1"/>
    </source>
</evidence>
<proteinExistence type="predicted"/>
<organism evidence="2 3">
    <name type="scientific">Candidatus Methylumidiphilus alinenensis</name>
    <dbReference type="NCBI Taxonomy" id="2202197"/>
    <lineage>
        <taxon>Bacteria</taxon>
        <taxon>Pseudomonadati</taxon>
        <taxon>Pseudomonadota</taxon>
        <taxon>Gammaproteobacteria</taxon>
        <taxon>Methylococcales</taxon>
        <taxon>Candidatus Methylumidiphilus</taxon>
    </lineage>
</organism>
<evidence type="ECO:0000313" key="3">
    <source>
        <dbReference type="Proteomes" id="UP000249396"/>
    </source>
</evidence>
<gene>
    <name evidence="2" type="ORF">DM484_18010</name>
</gene>
<dbReference type="Gene3D" id="3.40.50.300">
    <property type="entry name" value="P-loop containing nucleotide triphosphate hydrolases"/>
    <property type="match status" value="1"/>
</dbReference>
<accession>A0A2W4QWY8</accession>
<evidence type="ECO:0000259" key="1">
    <source>
        <dbReference type="Pfam" id="PF13175"/>
    </source>
</evidence>
<comment type="caution">
    <text evidence="2">The sequence shown here is derived from an EMBL/GenBank/DDBJ whole genome shotgun (WGS) entry which is preliminary data.</text>
</comment>
<dbReference type="Pfam" id="PF13175">
    <property type="entry name" value="AAA_15"/>
    <property type="match status" value="1"/>
</dbReference>
<dbReference type="EMBL" id="QJPH01000377">
    <property type="protein sequence ID" value="PZN75783.1"/>
    <property type="molecule type" value="Genomic_DNA"/>
</dbReference>
<dbReference type="InterPro" id="IPR041685">
    <property type="entry name" value="AAA_GajA/Old/RecF-like"/>
</dbReference>
<protein>
    <recommendedName>
        <fullName evidence="1">Endonuclease GajA/Old nuclease/RecF-like AAA domain-containing protein</fullName>
    </recommendedName>
</protein>
<dbReference type="InterPro" id="IPR027417">
    <property type="entry name" value="P-loop_NTPase"/>
</dbReference>
<name>A0A2W4QWY8_9GAMM</name>